<comment type="caution">
    <text evidence="2">The sequence shown here is derived from an EMBL/GenBank/DDBJ whole genome shotgun (WGS) entry which is preliminary data.</text>
</comment>
<evidence type="ECO:0000259" key="1">
    <source>
        <dbReference type="PROSITE" id="PS51186"/>
    </source>
</evidence>
<sequence>MSAERPPHVSDHVDFRRYTAEQAREIRGVVEHIFRGAYVDAIESGEPFAAPDAFMRRFDAYTARSNGFEMVIAKLGGEPVGQAWGWPLGPESRWWDGLVLDDGDRTEFTVEDGRRTFALSEIMVCKEYTGRGIARALHDELLGSRQEQRAALLVRPDNRRAYDTYLRWGWRRIGTLRPSWPDAPKFDALIHDIRG</sequence>
<name>A0A370GY70_9NOCA</name>
<dbReference type="InterPro" id="IPR016181">
    <property type="entry name" value="Acyl_CoA_acyltransferase"/>
</dbReference>
<dbReference type="OrthoDB" id="4536199at2"/>
<dbReference type="GO" id="GO:0016747">
    <property type="term" value="F:acyltransferase activity, transferring groups other than amino-acyl groups"/>
    <property type="evidence" value="ECO:0007669"/>
    <property type="project" value="InterPro"/>
</dbReference>
<dbReference type="RefSeq" id="WP_068026823.1">
    <property type="nucleotide sequence ID" value="NZ_QQAZ01000008.1"/>
</dbReference>
<dbReference type="STRING" id="1210089.GCA_001613165_05889"/>
<keyword evidence="3" id="KW-1185">Reference proteome</keyword>
<keyword evidence="2" id="KW-0808">Transferase</keyword>
<dbReference type="Pfam" id="PF00583">
    <property type="entry name" value="Acetyltransf_1"/>
    <property type="match status" value="1"/>
</dbReference>
<organism evidence="2 3">
    <name type="scientific">Nocardia mexicana</name>
    <dbReference type="NCBI Taxonomy" id="279262"/>
    <lineage>
        <taxon>Bacteria</taxon>
        <taxon>Bacillati</taxon>
        <taxon>Actinomycetota</taxon>
        <taxon>Actinomycetes</taxon>
        <taxon>Mycobacteriales</taxon>
        <taxon>Nocardiaceae</taxon>
        <taxon>Nocardia</taxon>
    </lineage>
</organism>
<accession>A0A370GY70</accession>
<gene>
    <name evidence="2" type="ORF">DFR68_10865</name>
</gene>
<proteinExistence type="predicted"/>
<reference evidence="2 3" key="1">
    <citation type="submission" date="2018-07" db="EMBL/GenBank/DDBJ databases">
        <title>Genomic Encyclopedia of Type Strains, Phase IV (KMG-IV): sequencing the most valuable type-strain genomes for metagenomic binning, comparative biology and taxonomic classification.</title>
        <authorList>
            <person name="Goeker M."/>
        </authorList>
    </citation>
    <scope>NUCLEOTIDE SEQUENCE [LARGE SCALE GENOMIC DNA]</scope>
    <source>
        <strain evidence="2 3">DSM 44952</strain>
    </source>
</reference>
<dbReference type="Gene3D" id="3.40.630.30">
    <property type="match status" value="1"/>
</dbReference>
<dbReference type="Proteomes" id="UP000255355">
    <property type="component" value="Unassembled WGS sequence"/>
</dbReference>
<dbReference type="AlphaFoldDB" id="A0A370GY70"/>
<protein>
    <submittedName>
        <fullName evidence="2">Acetyltransferase (GNAT) family protein</fullName>
    </submittedName>
</protein>
<evidence type="ECO:0000313" key="3">
    <source>
        <dbReference type="Proteomes" id="UP000255355"/>
    </source>
</evidence>
<feature type="domain" description="N-acetyltransferase" evidence="1">
    <location>
        <begin position="13"/>
        <end position="195"/>
    </location>
</feature>
<evidence type="ECO:0000313" key="2">
    <source>
        <dbReference type="EMBL" id="RDI48236.1"/>
    </source>
</evidence>
<dbReference type="EMBL" id="QQAZ01000008">
    <property type="protein sequence ID" value="RDI48236.1"/>
    <property type="molecule type" value="Genomic_DNA"/>
</dbReference>
<dbReference type="SUPFAM" id="SSF55729">
    <property type="entry name" value="Acyl-CoA N-acyltransferases (Nat)"/>
    <property type="match status" value="1"/>
</dbReference>
<dbReference type="PROSITE" id="PS51186">
    <property type="entry name" value="GNAT"/>
    <property type="match status" value="1"/>
</dbReference>
<dbReference type="InterPro" id="IPR000182">
    <property type="entry name" value="GNAT_dom"/>
</dbReference>